<reference evidence="8 9" key="1">
    <citation type="submission" date="2019-11" db="EMBL/GenBank/DDBJ databases">
        <title>Pseudodesulfovibrio alkaliphilus, sp. nov., an alkaliphilic sulfate-reducing bacteria from mud volcano of Taman peninsula, Russia.</title>
        <authorList>
            <person name="Frolova A."/>
            <person name="Merkel A.Y."/>
            <person name="Slobodkin A.I."/>
        </authorList>
    </citation>
    <scope>NUCLEOTIDE SEQUENCE [LARGE SCALE GENOMIC DNA]</scope>
    <source>
        <strain evidence="8 9">F-1</strain>
    </source>
</reference>
<evidence type="ECO:0000256" key="6">
    <source>
        <dbReference type="SAM" id="Phobius"/>
    </source>
</evidence>
<dbReference type="AlphaFoldDB" id="A0A7K1KPH6"/>
<keyword evidence="5 6" id="KW-0472">Membrane</keyword>
<evidence type="ECO:0000313" key="8">
    <source>
        <dbReference type="EMBL" id="MUM77802.1"/>
    </source>
</evidence>
<feature type="transmembrane region" description="Helical" evidence="6">
    <location>
        <begin position="66"/>
        <end position="84"/>
    </location>
</feature>
<accession>A0A7K1KPH6</accession>
<feature type="domain" description="DUF2179" evidence="7">
    <location>
        <begin position="229"/>
        <end position="283"/>
    </location>
</feature>
<dbReference type="PIRSF" id="PIRSF006483">
    <property type="entry name" value="Membrane_protein_YitT"/>
    <property type="match status" value="1"/>
</dbReference>
<evidence type="ECO:0000256" key="1">
    <source>
        <dbReference type="ARBA" id="ARBA00004651"/>
    </source>
</evidence>
<name>A0A7K1KPH6_9BACT</name>
<dbReference type="EMBL" id="WODC01000005">
    <property type="protein sequence ID" value="MUM77802.1"/>
    <property type="molecule type" value="Genomic_DNA"/>
</dbReference>
<dbReference type="PANTHER" id="PTHR33545">
    <property type="entry name" value="UPF0750 MEMBRANE PROTEIN YITT-RELATED"/>
    <property type="match status" value="1"/>
</dbReference>
<dbReference type="Pfam" id="PF10035">
    <property type="entry name" value="DUF2179"/>
    <property type="match status" value="1"/>
</dbReference>
<keyword evidence="4 6" id="KW-1133">Transmembrane helix</keyword>
<evidence type="ECO:0000256" key="5">
    <source>
        <dbReference type="ARBA" id="ARBA00023136"/>
    </source>
</evidence>
<keyword evidence="9" id="KW-1185">Reference proteome</keyword>
<comment type="caution">
    <text evidence="8">The sequence shown here is derived from an EMBL/GenBank/DDBJ whole genome shotgun (WGS) entry which is preliminary data.</text>
</comment>
<organism evidence="8 9">
    <name type="scientific">Pseudodesulfovibrio alkaliphilus</name>
    <dbReference type="NCBI Taxonomy" id="2661613"/>
    <lineage>
        <taxon>Bacteria</taxon>
        <taxon>Pseudomonadati</taxon>
        <taxon>Thermodesulfobacteriota</taxon>
        <taxon>Desulfovibrionia</taxon>
        <taxon>Desulfovibrionales</taxon>
        <taxon>Desulfovibrionaceae</taxon>
    </lineage>
</organism>
<dbReference type="GO" id="GO:0005886">
    <property type="term" value="C:plasma membrane"/>
    <property type="evidence" value="ECO:0007669"/>
    <property type="project" value="UniProtKB-SubCell"/>
</dbReference>
<gene>
    <name evidence="8" type="ORF">GKC30_09165</name>
</gene>
<feature type="transmembrane region" description="Helical" evidence="6">
    <location>
        <begin position="181"/>
        <end position="200"/>
    </location>
</feature>
<proteinExistence type="predicted"/>
<dbReference type="InterPro" id="IPR015867">
    <property type="entry name" value="N-reg_PII/ATP_PRibTrfase_C"/>
</dbReference>
<evidence type="ECO:0000259" key="7">
    <source>
        <dbReference type="Pfam" id="PF10035"/>
    </source>
</evidence>
<dbReference type="InterPro" id="IPR003740">
    <property type="entry name" value="YitT"/>
</dbReference>
<evidence type="ECO:0000256" key="4">
    <source>
        <dbReference type="ARBA" id="ARBA00022989"/>
    </source>
</evidence>
<keyword evidence="2" id="KW-1003">Cell membrane</keyword>
<keyword evidence="3 6" id="KW-0812">Transmembrane</keyword>
<sequence>MQQTDLNERLRAMTFGVPWNLMMLTFGSFLIAFSVKAVAVPHGLLTGGMSGIALLCYYVFGGLTTGQWYLLLNLPVFVLGWIFVSRRFFFYSLYGMFATSAFIDIIPYSLPIEDIWLAVLTGGGIMGAGVGVALRSLGSTGGADILAVICKEKFNLSMGSFEFWFNLVGFLAGFAFLDMHIVLYSIAMTFVIALAIEYVMGMFSERKMVIIITDKPDEVRQAILGPLDRGVTMLDGRGGWSGEPKQVILTMVSSIQLKRLEELVYSIDPDAFTIMGSGFHVLGRGFSTRKVY</sequence>
<dbReference type="InterPro" id="IPR051461">
    <property type="entry name" value="UPF0750_membrane"/>
</dbReference>
<dbReference type="InterPro" id="IPR019264">
    <property type="entry name" value="DUF2179"/>
</dbReference>
<evidence type="ECO:0000256" key="2">
    <source>
        <dbReference type="ARBA" id="ARBA00022475"/>
    </source>
</evidence>
<comment type="subcellular location">
    <subcellularLocation>
        <location evidence="1">Cell membrane</location>
        <topology evidence="1">Multi-pass membrane protein</topology>
    </subcellularLocation>
</comment>
<dbReference type="Proteomes" id="UP000461162">
    <property type="component" value="Unassembled WGS sequence"/>
</dbReference>
<dbReference type="CDD" id="cd16380">
    <property type="entry name" value="YitT_C"/>
    <property type="match status" value="1"/>
</dbReference>
<feature type="transmembrane region" description="Helical" evidence="6">
    <location>
        <begin position="154"/>
        <end position="175"/>
    </location>
</feature>
<feature type="transmembrane region" description="Helical" evidence="6">
    <location>
        <begin position="40"/>
        <end position="60"/>
    </location>
</feature>
<dbReference type="PANTHER" id="PTHR33545:SF5">
    <property type="entry name" value="UPF0750 MEMBRANE PROTEIN YITT"/>
    <property type="match status" value="1"/>
</dbReference>
<protein>
    <submittedName>
        <fullName evidence="8">DUF2179 domain-containing protein</fullName>
    </submittedName>
</protein>
<feature type="transmembrane region" description="Helical" evidence="6">
    <location>
        <begin position="12"/>
        <end position="33"/>
    </location>
</feature>
<evidence type="ECO:0000313" key="9">
    <source>
        <dbReference type="Proteomes" id="UP000461162"/>
    </source>
</evidence>
<feature type="transmembrane region" description="Helical" evidence="6">
    <location>
        <begin position="115"/>
        <end position="134"/>
    </location>
</feature>
<dbReference type="Gene3D" id="3.30.70.120">
    <property type="match status" value="1"/>
</dbReference>
<evidence type="ECO:0000256" key="3">
    <source>
        <dbReference type="ARBA" id="ARBA00022692"/>
    </source>
</evidence>
<dbReference type="Pfam" id="PF02588">
    <property type="entry name" value="YitT_membrane"/>
    <property type="match status" value="1"/>
</dbReference>